<dbReference type="EMBL" id="JAEAOA010000845">
    <property type="protein sequence ID" value="KAK3591638.1"/>
    <property type="molecule type" value="Genomic_DNA"/>
</dbReference>
<reference evidence="3" key="2">
    <citation type="journal article" date="2021" name="Genome Biol. Evol.">
        <title>Developing a high-quality reference genome for a parasitic bivalve with doubly uniparental inheritance (Bivalvia: Unionida).</title>
        <authorList>
            <person name="Smith C.H."/>
        </authorList>
    </citation>
    <scope>NUCLEOTIDE SEQUENCE</scope>
    <source>
        <strain evidence="3">CHS0354</strain>
        <tissue evidence="3">Mantle</tissue>
    </source>
</reference>
<evidence type="ECO:0000256" key="1">
    <source>
        <dbReference type="SAM" id="Phobius"/>
    </source>
</evidence>
<name>A0AAE0SHN3_9BIVA</name>
<keyword evidence="1" id="KW-0812">Transmembrane</keyword>
<reference evidence="3" key="3">
    <citation type="submission" date="2023-05" db="EMBL/GenBank/DDBJ databases">
        <authorList>
            <person name="Smith C.H."/>
        </authorList>
    </citation>
    <scope>NUCLEOTIDE SEQUENCE</scope>
    <source>
        <strain evidence="3">CHS0354</strain>
        <tissue evidence="3">Mantle</tissue>
    </source>
</reference>
<dbReference type="PANTHER" id="PTHR34737:SF2">
    <property type="entry name" value="EF-HAND DOMAIN-CONTAINING PROTEIN"/>
    <property type="match status" value="1"/>
</dbReference>
<dbReference type="Pfam" id="PF24784">
    <property type="entry name" value="Temptin_C"/>
    <property type="match status" value="1"/>
</dbReference>
<keyword evidence="4" id="KW-1185">Reference proteome</keyword>
<sequence length="186" mass="20533">MNYSGCKSNVCTSENYRSYCTRENCRLAIQTGQYCYRFTNIGNIRFIACNMAEFGLRLIIFLAWVTIFVQSFEVFKTLIPNGNKVPNPCSNGSSIYEPVGHKSSNKEKASKENLNKFGQDFNATGRNWTVALCKMDSDGDGKSNGVELGDPMCKWVNGRNSTLESPKGHPGICEPGSSNCTSNSTC</sequence>
<dbReference type="AlphaFoldDB" id="A0AAE0SHN3"/>
<reference evidence="3" key="1">
    <citation type="journal article" date="2021" name="Genome Biol. Evol.">
        <title>A High-Quality Reference Genome for a Parasitic Bivalve with Doubly Uniparental Inheritance (Bivalvia: Unionida).</title>
        <authorList>
            <person name="Smith C.H."/>
        </authorList>
    </citation>
    <scope>NUCLEOTIDE SEQUENCE</scope>
    <source>
        <strain evidence="3">CHS0354</strain>
    </source>
</reference>
<organism evidence="3 4">
    <name type="scientific">Potamilus streckersoni</name>
    <dbReference type="NCBI Taxonomy" id="2493646"/>
    <lineage>
        <taxon>Eukaryota</taxon>
        <taxon>Metazoa</taxon>
        <taxon>Spiralia</taxon>
        <taxon>Lophotrochozoa</taxon>
        <taxon>Mollusca</taxon>
        <taxon>Bivalvia</taxon>
        <taxon>Autobranchia</taxon>
        <taxon>Heteroconchia</taxon>
        <taxon>Palaeoheterodonta</taxon>
        <taxon>Unionida</taxon>
        <taxon>Unionoidea</taxon>
        <taxon>Unionidae</taxon>
        <taxon>Ambleminae</taxon>
        <taxon>Lampsilini</taxon>
        <taxon>Potamilus</taxon>
    </lineage>
</organism>
<keyword evidence="1" id="KW-1133">Transmembrane helix</keyword>
<evidence type="ECO:0000259" key="2">
    <source>
        <dbReference type="Pfam" id="PF24784"/>
    </source>
</evidence>
<feature type="domain" description="Temptin Cys/Cys disulfide" evidence="2">
    <location>
        <begin position="70"/>
        <end position="172"/>
    </location>
</feature>
<evidence type="ECO:0000313" key="4">
    <source>
        <dbReference type="Proteomes" id="UP001195483"/>
    </source>
</evidence>
<dbReference type="PANTHER" id="PTHR34737">
    <property type="entry name" value="EF-HAND DOMAIN-CONTAINING PROTEIN"/>
    <property type="match status" value="1"/>
</dbReference>
<accession>A0AAE0SHN3</accession>
<keyword evidence="1" id="KW-0472">Membrane</keyword>
<dbReference type="Proteomes" id="UP001195483">
    <property type="component" value="Unassembled WGS sequence"/>
</dbReference>
<evidence type="ECO:0000313" key="3">
    <source>
        <dbReference type="EMBL" id="KAK3591638.1"/>
    </source>
</evidence>
<gene>
    <name evidence="3" type="ORF">CHS0354_013821</name>
</gene>
<feature type="transmembrane region" description="Helical" evidence="1">
    <location>
        <begin position="54"/>
        <end position="72"/>
    </location>
</feature>
<comment type="caution">
    <text evidence="3">The sequence shown here is derived from an EMBL/GenBank/DDBJ whole genome shotgun (WGS) entry which is preliminary data.</text>
</comment>
<dbReference type="InterPro" id="IPR055313">
    <property type="entry name" value="Temptin-like"/>
</dbReference>
<proteinExistence type="predicted"/>
<protein>
    <recommendedName>
        <fullName evidence="2">Temptin Cys/Cys disulfide domain-containing protein</fullName>
    </recommendedName>
</protein>
<dbReference type="InterPro" id="IPR057626">
    <property type="entry name" value="S-S_Temptin"/>
</dbReference>